<name>A0A9N7V723_PLEPL</name>
<dbReference type="Proteomes" id="UP001153269">
    <property type="component" value="Unassembled WGS sequence"/>
</dbReference>
<sequence>MEVEGKFKLSDSTQATCSTRSSHMADDTCPVTFPLRCHSPLPPPLLRTSPCHQPSSDELSLPDIAVEAPAEVTAAIAISRLPSCVNPILRLRNHPRHLTSCQTRLAASSRKRCTLIPSLTRANPVSSYLILSGAPDS</sequence>
<dbReference type="EMBL" id="CADEAL010003057">
    <property type="protein sequence ID" value="CAB1443319.1"/>
    <property type="molecule type" value="Genomic_DNA"/>
</dbReference>
<accession>A0A9N7V723</accession>
<gene>
    <name evidence="1" type="ORF">PLEPLA_LOCUS31035</name>
</gene>
<protein>
    <submittedName>
        <fullName evidence="1">Uncharacterized protein</fullName>
    </submittedName>
</protein>
<organism evidence="1 2">
    <name type="scientific">Pleuronectes platessa</name>
    <name type="common">European plaice</name>
    <dbReference type="NCBI Taxonomy" id="8262"/>
    <lineage>
        <taxon>Eukaryota</taxon>
        <taxon>Metazoa</taxon>
        <taxon>Chordata</taxon>
        <taxon>Craniata</taxon>
        <taxon>Vertebrata</taxon>
        <taxon>Euteleostomi</taxon>
        <taxon>Actinopterygii</taxon>
        <taxon>Neopterygii</taxon>
        <taxon>Teleostei</taxon>
        <taxon>Neoteleostei</taxon>
        <taxon>Acanthomorphata</taxon>
        <taxon>Carangaria</taxon>
        <taxon>Pleuronectiformes</taxon>
        <taxon>Pleuronectoidei</taxon>
        <taxon>Pleuronectidae</taxon>
        <taxon>Pleuronectes</taxon>
    </lineage>
</organism>
<proteinExistence type="predicted"/>
<dbReference type="AlphaFoldDB" id="A0A9N7V723"/>
<evidence type="ECO:0000313" key="2">
    <source>
        <dbReference type="Proteomes" id="UP001153269"/>
    </source>
</evidence>
<evidence type="ECO:0000313" key="1">
    <source>
        <dbReference type="EMBL" id="CAB1443319.1"/>
    </source>
</evidence>
<comment type="caution">
    <text evidence="1">The sequence shown here is derived from an EMBL/GenBank/DDBJ whole genome shotgun (WGS) entry which is preliminary data.</text>
</comment>
<keyword evidence="2" id="KW-1185">Reference proteome</keyword>
<reference evidence="1" key="1">
    <citation type="submission" date="2020-03" db="EMBL/GenBank/DDBJ databases">
        <authorList>
            <person name="Weist P."/>
        </authorList>
    </citation>
    <scope>NUCLEOTIDE SEQUENCE</scope>
</reference>